<dbReference type="InterPro" id="IPR032675">
    <property type="entry name" value="LRR_dom_sf"/>
</dbReference>
<proteinExistence type="predicted"/>
<feature type="region of interest" description="Disordered" evidence="3">
    <location>
        <begin position="437"/>
        <end position="457"/>
    </location>
</feature>
<evidence type="ECO:0000256" key="2">
    <source>
        <dbReference type="ARBA" id="ARBA00022737"/>
    </source>
</evidence>
<dbReference type="SMART" id="SM00369">
    <property type="entry name" value="LRR_TYP"/>
    <property type="match status" value="4"/>
</dbReference>
<dbReference type="PROSITE" id="PS51450">
    <property type="entry name" value="LRR"/>
    <property type="match status" value="2"/>
</dbReference>
<dbReference type="PANTHER" id="PTHR45752:SF187">
    <property type="entry name" value="LEUCINE-RICH REPEAT AND IQ DOMAIN-CONTAINING PROTEIN 4"/>
    <property type="match status" value="1"/>
</dbReference>
<dbReference type="AlphaFoldDB" id="A0A1I8JLZ2"/>
<evidence type="ECO:0000313" key="4">
    <source>
        <dbReference type="Proteomes" id="UP000095280"/>
    </source>
</evidence>
<name>A0A1I8JLZ2_9PLAT</name>
<dbReference type="Gene3D" id="3.80.10.10">
    <property type="entry name" value="Ribonuclease Inhibitor"/>
    <property type="match status" value="1"/>
</dbReference>
<keyword evidence="2" id="KW-0677">Repeat</keyword>
<dbReference type="Pfam" id="PF13855">
    <property type="entry name" value="LRR_8"/>
    <property type="match status" value="1"/>
</dbReference>
<feature type="region of interest" description="Disordered" evidence="3">
    <location>
        <begin position="501"/>
        <end position="523"/>
    </location>
</feature>
<dbReference type="SUPFAM" id="SSF52058">
    <property type="entry name" value="L domain-like"/>
    <property type="match status" value="1"/>
</dbReference>
<protein>
    <submittedName>
        <fullName evidence="5">PPM-type phosphatase domain-containing protein</fullName>
    </submittedName>
</protein>
<feature type="compositionally biased region" description="Basic residues" evidence="3">
    <location>
        <begin position="229"/>
        <end position="238"/>
    </location>
</feature>
<accession>A0A1I8JLZ2</accession>
<evidence type="ECO:0000313" key="5">
    <source>
        <dbReference type="WBParaSite" id="snap_masked-unitig_22240-processed-gene-0.0-mRNA-1"/>
    </source>
</evidence>
<dbReference type="PANTHER" id="PTHR45752">
    <property type="entry name" value="LEUCINE-RICH REPEAT-CONTAINING"/>
    <property type="match status" value="1"/>
</dbReference>
<dbReference type="Pfam" id="PF00560">
    <property type="entry name" value="LRR_1"/>
    <property type="match status" value="1"/>
</dbReference>
<dbReference type="InterPro" id="IPR003591">
    <property type="entry name" value="Leu-rich_rpt_typical-subtyp"/>
</dbReference>
<keyword evidence="1" id="KW-0433">Leucine-rich repeat</keyword>
<sequence>AQSLAQPEASARSSTGSQQADLSWPAWTCPATSSATCRLVLESLELLQHLNLSANQFSDLPLVLASFSRLQYLNLFNNRLCRLEPAVLGCLTSLRTLNLNSNSLASLPAEICRLQRLTTLAANRNQLTSLPVELCALEHLQVLHLAYNQLTALPWILQLASETAELTELCRNLRACLQPAWIILPTSPANQLQLAAGQVWRGSTSESFITRASTRLYERNPANPAPRHEHAKSRRRSASRSSALGLSLQELRSRASPLRDSTQAREQLSQLQSLRGVRRRLPQHLAGVRPLRKPFSRPVGEQSGEDVGDGEFGGSDDGEQRQQQQQPANSLAPHPGLWFAATSASMLSLEFYGLAFSVRELLKLGLLGLVWETLQASKAFDVSKPSEFPNRGKKIPKQKHHSTEAARALDLPGLPAARRGICSSCLVNTACTRPGFGEHRAERRQSSRAPDSRRWQPHWATRAASIRGNSVAEHAAPAAMHRVHVLASSFDQLDVAIAEAHTDGGGGQAGCRQRPSRRRKWPP</sequence>
<feature type="compositionally biased region" description="Basic residues" evidence="3">
    <location>
        <begin position="514"/>
        <end position="523"/>
    </location>
</feature>
<feature type="compositionally biased region" description="Basic and acidic residues" evidence="3">
    <location>
        <begin position="437"/>
        <end position="454"/>
    </location>
</feature>
<evidence type="ECO:0000256" key="1">
    <source>
        <dbReference type="ARBA" id="ARBA00022614"/>
    </source>
</evidence>
<dbReference type="Proteomes" id="UP000095280">
    <property type="component" value="Unplaced"/>
</dbReference>
<feature type="region of interest" description="Disordered" evidence="3">
    <location>
        <begin position="214"/>
        <end position="333"/>
    </location>
</feature>
<dbReference type="InterPro" id="IPR001611">
    <property type="entry name" value="Leu-rich_rpt"/>
</dbReference>
<organism evidence="4 5">
    <name type="scientific">Macrostomum lignano</name>
    <dbReference type="NCBI Taxonomy" id="282301"/>
    <lineage>
        <taxon>Eukaryota</taxon>
        <taxon>Metazoa</taxon>
        <taxon>Spiralia</taxon>
        <taxon>Lophotrochozoa</taxon>
        <taxon>Platyhelminthes</taxon>
        <taxon>Rhabditophora</taxon>
        <taxon>Macrostomorpha</taxon>
        <taxon>Macrostomida</taxon>
        <taxon>Macrostomidae</taxon>
        <taxon>Macrostomum</taxon>
    </lineage>
</organism>
<keyword evidence="4" id="KW-1185">Reference proteome</keyword>
<feature type="compositionally biased region" description="Acidic residues" evidence="3">
    <location>
        <begin position="303"/>
        <end position="317"/>
    </location>
</feature>
<dbReference type="SMART" id="SM00364">
    <property type="entry name" value="LRR_BAC"/>
    <property type="match status" value="4"/>
</dbReference>
<feature type="compositionally biased region" description="Polar residues" evidence="3">
    <location>
        <begin position="259"/>
        <end position="273"/>
    </location>
</feature>
<reference evidence="5" key="1">
    <citation type="submission" date="2016-11" db="UniProtKB">
        <authorList>
            <consortium name="WormBaseParasite"/>
        </authorList>
    </citation>
    <scope>IDENTIFICATION</scope>
</reference>
<dbReference type="InterPro" id="IPR050715">
    <property type="entry name" value="LRR-SigEffector_domain"/>
</dbReference>
<evidence type="ECO:0000256" key="3">
    <source>
        <dbReference type="SAM" id="MobiDB-lite"/>
    </source>
</evidence>
<dbReference type="WBParaSite" id="snap_masked-unitig_22240-processed-gene-0.0-mRNA-1">
    <property type="protein sequence ID" value="snap_masked-unitig_22240-processed-gene-0.0-mRNA-1"/>
    <property type="gene ID" value="snap_masked-unitig_22240-processed-gene-0.0"/>
</dbReference>